<evidence type="ECO:0000313" key="2">
    <source>
        <dbReference type="Proteomes" id="UP000308133"/>
    </source>
</evidence>
<dbReference type="AlphaFoldDB" id="A0A4U7BFJ8"/>
<gene>
    <name evidence="1" type="ORF">C1H76_0834</name>
</gene>
<evidence type="ECO:0000313" key="1">
    <source>
        <dbReference type="EMBL" id="TKX26897.1"/>
    </source>
</evidence>
<comment type="caution">
    <text evidence="1">The sequence shown here is derived from an EMBL/GenBank/DDBJ whole genome shotgun (WGS) entry which is preliminary data.</text>
</comment>
<dbReference type="Proteomes" id="UP000308133">
    <property type="component" value="Unassembled WGS sequence"/>
</dbReference>
<protein>
    <submittedName>
        <fullName evidence="1">Uncharacterized protein</fullName>
    </submittedName>
</protein>
<dbReference type="EMBL" id="PTQR01000010">
    <property type="protein sequence ID" value="TKX26897.1"/>
    <property type="molecule type" value="Genomic_DNA"/>
</dbReference>
<name>A0A4U7BFJ8_9PEZI</name>
<accession>A0A4U7BFJ8</accession>
<sequence length="158" mass="17201">MTGDICSAAEAFATRYVSLWSSQDSSSLTKIAGVAQQVASRYRPGFTFFTNGQVARFESQAGASALIEKELRAAIEAGLGAHMTLKALRSQQISDTSALCWITFEFHPAESSGRQNWTFTNLYGYRAETQGASAGFEFVVRDQEANEMKNSAGNVFDT</sequence>
<proteinExistence type="predicted"/>
<organism evidence="1 2">
    <name type="scientific">Elsinoe australis</name>
    <dbReference type="NCBI Taxonomy" id="40998"/>
    <lineage>
        <taxon>Eukaryota</taxon>
        <taxon>Fungi</taxon>
        <taxon>Dikarya</taxon>
        <taxon>Ascomycota</taxon>
        <taxon>Pezizomycotina</taxon>
        <taxon>Dothideomycetes</taxon>
        <taxon>Dothideomycetidae</taxon>
        <taxon>Myriangiales</taxon>
        <taxon>Elsinoaceae</taxon>
        <taxon>Elsinoe</taxon>
    </lineage>
</organism>
<reference evidence="1 2" key="1">
    <citation type="submission" date="2018-02" db="EMBL/GenBank/DDBJ databases">
        <title>Draft genome sequences of Elsinoe sp., causing black scab on jojoba.</title>
        <authorList>
            <person name="Stodart B."/>
            <person name="Jeffress S."/>
            <person name="Ash G."/>
            <person name="Arun Chinnappa K."/>
        </authorList>
    </citation>
    <scope>NUCLEOTIDE SEQUENCE [LARGE SCALE GENOMIC DNA]</scope>
    <source>
        <strain evidence="1 2">Hillstone_2</strain>
    </source>
</reference>